<feature type="compositionally biased region" description="Polar residues" evidence="1">
    <location>
        <begin position="1928"/>
        <end position="1944"/>
    </location>
</feature>
<feature type="region of interest" description="Disordered" evidence="1">
    <location>
        <begin position="22"/>
        <end position="53"/>
    </location>
</feature>
<dbReference type="GO" id="GO:0003690">
    <property type="term" value="F:double-stranded DNA binding"/>
    <property type="evidence" value="ECO:0000318"/>
    <property type="project" value="GO_Central"/>
</dbReference>
<feature type="compositionally biased region" description="Polar residues" evidence="1">
    <location>
        <begin position="923"/>
        <end position="932"/>
    </location>
</feature>
<feature type="compositionally biased region" description="Basic and acidic residues" evidence="1">
    <location>
        <begin position="1714"/>
        <end position="1731"/>
    </location>
</feature>
<dbReference type="GeneID" id="753603"/>
<feature type="compositionally biased region" description="Polar residues" evidence="1">
    <location>
        <begin position="1965"/>
        <end position="1978"/>
    </location>
</feature>
<feature type="compositionally biased region" description="Polar residues" evidence="1">
    <location>
        <begin position="952"/>
        <end position="963"/>
    </location>
</feature>
<feature type="region of interest" description="Disordered" evidence="1">
    <location>
        <begin position="365"/>
        <end position="437"/>
    </location>
</feature>
<dbReference type="KEGG" id="spu:753603"/>
<feature type="region of interest" description="Disordered" evidence="1">
    <location>
        <begin position="923"/>
        <end position="972"/>
    </location>
</feature>
<feature type="region of interest" description="Disordered" evidence="1">
    <location>
        <begin position="865"/>
        <end position="887"/>
    </location>
</feature>
<name>A0A7M7HMR1_STRPU</name>
<feature type="region of interest" description="Disordered" evidence="1">
    <location>
        <begin position="499"/>
        <end position="528"/>
    </location>
</feature>
<feature type="compositionally biased region" description="Polar residues" evidence="1">
    <location>
        <begin position="1814"/>
        <end position="1823"/>
    </location>
</feature>
<dbReference type="RefSeq" id="XP_011678789.2">
    <property type="nucleotide sequence ID" value="XM_011680487.2"/>
</dbReference>
<dbReference type="PRINTS" id="PR00929">
    <property type="entry name" value="ATHOOK"/>
</dbReference>
<reference evidence="2" key="2">
    <citation type="submission" date="2021-01" db="UniProtKB">
        <authorList>
            <consortium name="EnsemblMetazoa"/>
        </authorList>
    </citation>
    <scope>IDENTIFICATION</scope>
</reference>
<dbReference type="GO" id="GO:0030261">
    <property type="term" value="P:chromosome condensation"/>
    <property type="evidence" value="ECO:0000318"/>
    <property type="project" value="GO_Central"/>
</dbReference>
<keyword evidence="3" id="KW-1185">Reference proteome</keyword>
<feature type="compositionally biased region" description="Polar residues" evidence="1">
    <location>
        <begin position="1073"/>
        <end position="1082"/>
    </location>
</feature>
<dbReference type="SMART" id="SM00384">
    <property type="entry name" value="AT_hook"/>
    <property type="match status" value="12"/>
</dbReference>
<reference evidence="3" key="1">
    <citation type="submission" date="2015-02" db="EMBL/GenBank/DDBJ databases">
        <title>Genome sequencing for Strongylocentrotus purpuratus.</title>
        <authorList>
            <person name="Murali S."/>
            <person name="Liu Y."/>
            <person name="Vee V."/>
            <person name="English A."/>
            <person name="Wang M."/>
            <person name="Skinner E."/>
            <person name="Han Y."/>
            <person name="Muzny D.M."/>
            <person name="Worley K.C."/>
            <person name="Gibbs R.A."/>
        </authorList>
    </citation>
    <scope>NUCLEOTIDE SEQUENCE</scope>
</reference>
<feature type="compositionally biased region" description="Basic and acidic residues" evidence="1">
    <location>
        <begin position="1874"/>
        <end position="1898"/>
    </location>
</feature>
<feature type="compositionally biased region" description="Basic and acidic residues" evidence="1">
    <location>
        <begin position="1950"/>
        <end position="1959"/>
    </location>
</feature>
<feature type="region of interest" description="Disordered" evidence="1">
    <location>
        <begin position="1488"/>
        <end position="1582"/>
    </location>
</feature>
<feature type="region of interest" description="Disordered" evidence="1">
    <location>
        <begin position="732"/>
        <end position="771"/>
    </location>
</feature>
<organism evidence="2 3">
    <name type="scientific">Strongylocentrotus purpuratus</name>
    <name type="common">Purple sea urchin</name>
    <dbReference type="NCBI Taxonomy" id="7668"/>
    <lineage>
        <taxon>Eukaryota</taxon>
        <taxon>Metazoa</taxon>
        <taxon>Echinodermata</taxon>
        <taxon>Eleutherozoa</taxon>
        <taxon>Echinozoa</taxon>
        <taxon>Echinoidea</taxon>
        <taxon>Euechinoidea</taxon>
        <taxon>Echinacea</taxon>
        <taxon>Camarodonta</taxon>
        <taxon>Echinidea</taxon>
        <taxon>Strongylocentrotidae</taxon>
        <taxon>Strongylocentrotus</taxon>
    </lineage>
</organism>
<feature type="region of interest" description="Disordered" evidence="1">
    <location>
        <begin position="635"/>
        <end position="655"/>
    </location>
</feature>
<dbReference type="InterPro" id="IPR021281">
    <property type="entry name" value="SNAPC2"/>
</dbReference>
<protein>
    <submittedName>
        <fullName evidence="2">Uncharacterized protein</fullName>
    </submittedName>
</protein>
<feature type="compositionally biased region" description="Basic residues" evidence="1">
    <location>
        <begin position="392"/>
        <end position="401"/>
    </location>
</feature>
<feature type="compositionally biased region" description="Basic and acidic residues" evidence="1">
    <location>
        <begin position="1520"/>
        <end position="1534"/>
    </location>
</feature>
<feature type="compositionally biased region" description="Basic and acidic residues" evidence="1">
    <location>
        <begin position="1768"/>
        <end position="1779"/>
    </location>
</feature>
<feature type="compositionally biased region" description="Polar residues" evidence="1">
    <location>
        <begin position="1245"/>
        <end position="1258"/>
    </location>
</feature>
<feature type="compositionally biased region" description="Polar residues" evidence="1">
    <location>
        <begin position="1370"/>
        <end position="1387"/>
    </location>
</feature>
<feature type="compositionally biased region" description="Acidic residues" evidence="1">
    <location>
        <begin position="366"/>
        <end position="381"/>
    </location>
</feature>
<dbReference type="InParanoid" id="A0A7M7HMR1"/>
<dbReference type="Proteomes" id="UP000007110">
    <property type="component" value="Unassembled WGS sequence"/>
</dbReference>
<dbReference type="PANTHER" id="PTHR15132">
    <property type="entry name" value="SNRNA-ACTIVATING PROTEIN COMPLEX SUBUNIT 2"/>
    <property type="match status" value="1"/>
</dbReference>
<accession>A0A7M7HMR1</accession>
<feature type="compositionally biased region" description="Basic and acidic residues" evidence="1">
    <location>
        <begin position="940"/>
        <end position="951"/>
    </location>
</feature>
<feature type="compositionally biased region" description="Polar residues" evidence="1">
    <location>
        <begin position="1999"/>
        <end position="2010"/>
    </location>
</feature>
<dbReference type="GO" id="GO:0016251">
    <property type="term" value="F:RNA polymerase II general transcription initiation factor activity"/>
    <property type="evidence" value="ECO:0007669"/>
    <property type="project" value="InterPro"/>
</dbReference>
<dbReference type="GO" id="GO:0005634">
    <property type="term" value="C:nucleus"/>
    <property type="evidence" value="ECO:0000318"/>
    <property type="project" value="GO_Central"/>
</dbReference>
<feature type="region of interest" description="Disordered" evidence="1">
    <location>
        <begin position="554"/>
        <end position="598"/>
    </location>
</feature>
<feature type="region of interest" description="Disordered" evidence="1">
    <location>
        <begin position="1237"/>
        <end position="1459"/>
    </location>
</feature>
<feature type="compositionally biased region" description="Acidic residues" evidence="1">
    <location>
        <begin position="554"/>
        <end position="565"/>
    </location>
</feature>
<feature type="compositionally biased region" description="Basic and acidic residues" evidence="1">
    <location>
        <begin position="40"/>
        <end position="53"/>
    </location>
</feature>
<dbReference type="PANTHER" id="PTHR15132:SF1">
    <property type="entry name" value="SNRNA-ACTIVATING PROTEIN COMPLEX SUBUNIT 2"/>
    <property type="match status" value="1"/>
</dbReference>
<sequence length="2147" mass="236505">METTSPQAEDFETRAKQMYRTRVRDSSVVRRSSRARVRRTVHDPKSDSERLNEKERCSRWNTLEKQLLLRALKEKTAISQFNYLAIKRIVKTKKKGDVAIFIKNLRKRAMKARIEDMRKKSPIEVWNDLINHFGDQDKESWRVMSKVMVMASVERTINAEEITCDDFKPFRIYRYLGALFKSKALPPLTPLESQVILDCFENMLEVLKGSEIRDKAAFLRPQYSNLYNKAFTGGTEYSLEDSLSVVIREAEGETAAGPSHSSNQIGPETTNSGPSGTEPGTSESDPGTSGTGILKSLPGTSSTVPKSSGDGPNVIDQRKIWRGGKDRSTEVRILNPLGIPVEMLEFKPRDDESYKNKRWTYVLETDSSDSDGSDRDDDDGQDGGGGADKRKSPVKRKRGRPRKEDRAGTGEGDPQTSAGDGAGDGAGEPNGLQEMTDLLNTDQYAFVTEEEFAAKGKIYLQAMTEAHAEFDGHLDPNQLVDSDQYVFVARDDFAIEEESFIQDAEETERAEVDESQETSKLDDTVQSTATNDYVSLELESARTAPPSALLESEEYEMDDQDESNDSSEKEGSAFEIDQSEVLSDGIGQSDSMDDDIDHSDTDVAISAVSLERHQATEVIPVQNDVLEDHLQSDLNLDQGLPEGETPPSLPAMKNQSSVAIDAISQSELRSSRQDSMEVLTAVSLASNQTLVSNPIQENATQVMSNHPLVSAASSSRRMDDADVPRRSTPIVLSAGSQAPGTPVPFHLHQKENPSNESFSKEPPSDSSLNTIPLEDAINRGVVSSDQSDDQLLTIDVSQLGPDSNIVIPSYLLPGGILTIRSPDVPFMRIQRSDPSSLVQIGTDAASPGNALDVSGQSQVGVAPTSQSLDDVSEDCGPVSDVESAGEDEISQTEYVIASDLPVKESQNLCEVHVIANHILKPSNQEEVSQKTSPKALHITKRSETPPKEQDISNKSGVSNQPEGMQSEGVEPEMEEMSFLDFLSSQKPAWSWREKSTTPIGLPLKDNGLGDPEVEGLNVQIQAVYNVNIPQGISQHAIPGELVESQADIVQENVSVDLTPKEKCKRGRPPKNKLPTNGRSSMASHMHQDGSASASPQGRRKRGRPRKTDATVPVGVIDVELEREETQRHTAKDLDGQGAFVTDDGSDHVTERVVGEKKKRGLPPKCAGSKAGIHLQEDRQESQLGEDICSVDYPVSMSSVGSVGQAREDILRKDKERFTSILELMNKPGDMLHMEVHNEQRKRGSSLKTQSAGTSQQLHNPKLSPKALFASLPNKEKINKGIPPTFPTDVLQRKVPNSHSGGFEGIANQLGVDTSAESPQKRKRGRPSKGSNVNLGQSLDRIAGFGKSGTDSEVDSSTEKRKRGRPRKVSISDSSVDNLQANVELSQSSEREEDVNLSGIDSGTESKEKRKRGRPRKENQPGFLDDLQDSPITHLIENKEKRKRGRPRKETQPSSFNDLQDGPVICQLAVSQIGNIQFETDVMTEGMEKRKRGRLCKESRPEPCDDFPNRAMASQSTGNEARTEQFESDVELEKKRTGKAGSPFKAFSPYQPNISNSGSGNGDKQKQGRPSKGIVPGSCNDLPPRVVVSSSTVERSGIDTAEIRLERLTELSWGTLKDKSRACILEMKHEEKQKRGRPPKEFRTESLVGLEDAVVKHQPAENEIIIGQLETVSRAEMEVKRKRGRPRKESRPDSCDDLPNAIIPCQATENIEGVKPLETEPRTATEEAERRGSPPSGFIPYQPNQLGRTCKEFQVDPRSGPQSKGVQGRSREHETIDIHVAHQQKQKIISPQKERTPGCSHVVHSKQAKTHSVGKDTSVSHTQSPAEGEEKRKRGRPRKAGKPDTNAGSEKPEKRKRGRPSKTVDTGSPGIHMESSVRKSQSPEKDASMKHTQTESRIDDVEEPATGRTFNEAGIGSTNEWHHGWDVPQSVNSDGSINKSVSDTGQEIEENATRPHESHEFGSAPEETSVTSPIPTSELITDKAVSEVRKQVSLDRYLSSKESGTHHQAQGKSILKKPKKRSPLKVNVGKALANKRQKSLDRKRLSQMSTVLDEVSPFDKPLASMFPESDLLFGKPKKRVSFEDALDLVDTFGEREVLEKNLLMTDIVSQTAMKEVMKIVKEVGVQRESIVEPQPQKKTSIFFSIKKS</sequence>
<feature type="compositionally biased region" description="Polar residues" evidence="1">
    <location>
        <begin position="259"/>
        <end position="288"/>
    </location>
</feature>
<evidence type="ECO:0000256" key="1">
    <source>
        <dbReference type="SAM" id="MobiDB-lite"/>
    </source>
</evidence>
<dbReference type="GO" id="GO:0009301">
    <property type="term" value="P:snRNA transcription"/>
    <property type="evidence" value="ECO:0007669"/>
    <property type="project" value="InterPro"/>
</dbReference>
<evidence type="ECO:0000313" key="2">
    <source>
        <dbReference type="EnsemblMetazoa" id="XP_011678789"/>
    </source>
</evidence>
<dbReference type="OMA" id="PEMEEMS"/>
<dbReference type="EnsemblMetazoa" id="XM_011680487">
    <property type="protein sequence ID" value="XP_011678789"/>
    <property type="gene ID" value="LOC753603"/>
</dbReference>
<feature type="region of interest" description="Disordered" evidence="1">
    <location>
        <begin position="1996"/>
        <end position="2023"/>
    </location>
</feature>
<feature type="region of interest" description="Disordered" evidence="1">
    <location>
        <begin position="252"/>
        <end position="322"/>
    </location>
</feature>
<dbReference type="GO" id="GO:0031492">
    <property type="term" value="F:nucleosomal DNA binding"/>
    <property type="evidence" value="ECO:0000318"/>
    <property type="project" value="GO_Central"/>
</dbReference>
<dbReference type="GO" id="GO:0045910">
    <property type="term" value="P:negative regulation of DNA recombination"/>
    <property type="evidence" value="ECO:0000318"/>
    <property type="project" value="GO_Central"/>
</dbReference>
<dbReference type="OrthoDB" id="5990578at2759"/>
<feature type="region of interest" description="Disordered" evidence="1">
    <location>
        <begin position="1057"/>
        <end position="1110"/>
    </location>
</feature>
<dbReference type="InterPro" id="IPR017956">
    <property type="entry name" value="AT_hook_DNA-bd_motif"/>
</dbReference>
<dbReference type="Pfam" id="PF11035">
    <property type="entry name" value="SNAPC2"/>
    <property type="match status" value="1"/>
</dbReference>
<proteinExistence type="predicted"/>
<evidence type="ECO:0000313" key="3">
    <source>
        <dbReference type="Proteomes" id="UP000007110"/>
    </source>
</evidence>
<feature type="compositionally biased region" description="Basic residues" evidence="1">
    <location>
        <begin position="2013"/>
        <end position="2022"/>
    </location>
</feature>
<feature type="compositionally biased region" description="Basic and acidic residues" evidence="1">
    <location>
        <begin position="748"/>
        <end position="763"/>
    </location>
</feature>
<feature type="region of interest" description="Disordered" evidence="1">
    <location>
        <begin position="1676"/>
        <end position="1984"/>
    </location>
</feature>
<feature type="compositionally biased region" description="Basic and acidic residues" evidence="1">
    <location>
        <begin position="507"/>
        <end position="523"/>
    </location>
</feature>